<keyword evidence="4" id="KW-0520">NAD</keyword>
<dbReference type="EMBL" id="UYRU01072850">
    <property type="protein sequence ID" value="VDN22755.1"/>
    <property type="molecule type" value="Genomic_DNA"/>
</dbReference>
<evidence type="ECO:0000313" key="6">
    <source>
        <dbReference type="EMBL" id="VDN22755.1"/>
    </source>
</evidence>
<gene>
    <name evidence="6" type="ORF">DILT_LOCUS14121</name>
</gene>
<keyword evidence="2" id="KW-0521">NADP</keyword>
<evidence type="ECO:0000256" key="1">
    <source>
        <dbReference type="ARBA" id="ARBA00012943"/>
    </source>
</evidence>
<keyword evidence="7" id="KW-1185">Reference proteome</keyword>
<dbReference type="PANTHER" id="PTHR10160">
    <property type="entry name" value="NAD(P) TRANSHYDROGENASE"/>
    <property type="match status" value="1"/>
</dbReference>
<evidence type="ECO:0000256" key="3">
    <source>
        <dbReference type="ARBA" id="ARBA00022967"/>
    </source>
</evidence>
<keyword evidence="3" id="KW-1278">Translocase</keyword>
<dbReference type="Proteomes" id="UP000281553">
    <property type="component" value="Unassembled WGS sequence"/>
</dbReference>
<dbReference type="GO" id="GO:0008750">
    <property type="term" value="F:proton-translocating NAD(P)+ transhydrogenase activity"/>
    <property type="evidence" value="ECO:0007669"/>
    <property type="project" value="UniProtKB-EC"/>
</dbReference>
<dbReference type="EC" id="7.1.1.1" evidence="1"/>
<comment type="catalytic activity">
    <reaction evidence="5">
        <text>NAD(+) + NADPH + H(+)(in) = NADH + NADP(+) + H(+)(out)</text>
        <dbReference type="Rhea" id="RHEA:47992"/>
        <dbReference type="ChEBI" id="CHEBI:15378"/>
        <dbReference type="ChEBI" id="CHEBI:57540"/>
        <dbReference type="ChEBI" id="CHEBI:57783"/>
        <dbReference type="ChEBI" id="CHEBI:57945"/>
        <dbReference type="ChEBI" id="CHEBI:58349"/>
        <dbReference type="EC" id="7.1.1.1"/>
    </reaction>
</comment>
<dbReference type="PANTHER" id="PTHR10160:SF19">
    <property type="entry name" value="PROTON-TRANSLOCATING NAD(P)(+) TRANSHYDROGENASE"/>
    <property type="match status" value="1"/>
</dbReference>
<dbReference type="AlphaFoldDB" id="A0A3P7M0C6"/>
<reference evidence="6 7" key="1">
    <citation type="submission" date="2018-11" db="EMBL/GenBank/DDBJ databases">
        <authorList>
            <consortium name="Pathogen Informatics"/>
        </authorList>
    </citation>
    <scope>NUCLEOTIDE SEQUENCE [LARGE SCALE GENOMIC DNA]</scope>
</reference>
<accession>A0A3P7M0C6</accession>
<dbReference type="GO" id="GO:0006740">
    <property type="term" value="P:NADPH regeneration"/>
    <property type="evidence" value="ECO:0007669"/>
    <property type="project" value="TreeGrafter"/>
</dbReference>
<evidence type="ECO:0000256" key="2">
    <source>
        <dbReference type="ARBA" id="ARBA00022857"/>
    </source>
</evidence>
<dbReference type="GO" id="GO:0050661">
    <property type="term" value="F:NADP binding"/>
    <property type="evidence" value="ECO:0007669"/>
    <property type="project" value="TreeGrafter"/>
</dbReference>
<evidence type="ECO:0000313" key="7">
    <source>
        <dbReference type="Proteomes" id="UP000281553"/>
    </source>
</evidence>
<evidence type="ECO:0000256" key="4">
    <source>
        <dbReference type="ARBA" id="ARBA00023027"/>
    </source>
</evidence>
<name>A0A3P7M0C6_DIBLA</name>
<organism evidence="6 7">
    <name type="scientific">Dibothriocephalus latus</name>
    <name type="common">Fish tapeworm</name>
    <name type="synonym">Diphyllobothrium latum</name>
    <dbReference type="NCBI Taxonomy" id="60516"/>
    <lineage>
        <taxon>Eukaryota</taxon>
        <taxon>Metazoa</taxon>
        <taxon>Spiralia</taxon>
        <taxon>Lophotrochozoa</taxon>
        <taxon>Platyhelminthes</taxon>
        <taxon>Cestoda</taxon>
        <taxon>Eucestoda</taxon>
        <taxon>Diphyllobothriidea</taxon>
        <taxon>Diphyllobothriidae</taxon>
        <taxon>Dibothriocephalus</taxon>
    </lineage>
</organism>
<dbReference type="SUPFAM" id="SSF52283">
    <property type="entry name" value="Formate/glycerate dehydrogenase catalytic domain-like"/>
    <property type="match status" value="1"/>
</dbReference>
<protein>
    <recommendedName>
        <fullName evidence="1">proton-translocating NAD(P)(+) transhydrogenase</fullName>
        <ecNumber evidence="1">7.1.1.1</ecNumber>
    </recommendedName>
</protein>
<evidence type="ECO:0000256" key="5">
    <source>
        <dbReference type="ARBA" id="ARBA00048202"/>
    </source>
</evidence>
<dbReference type="Gene3D" id="3.40.50.720">
    <property type="entry name" value="NAD(P)-binding Rossmann-like Domain"/>
    <property type="match status" value="1"/>
</dbReference>
<proteinExistence type="predicted"/>
<dbReference type="GO" id="GO:0005743">
    <property type="term" value="C:mitochondrial inner membrane"/>
    <property type="evidence" value="ECO:0007669"/>
    <property type="project" value="TreeGrafter"/>
</dbReference>
<dbReference type="OrthoDB" id="37244at2759"/>
<sequence length="111" mass="12049">MAKKQITLLALDCIPRISRAQAFDVLSSMANIAGYKAVVDAAALFGRFFAGSVLHLIHCPSRSAIWCCVRIVAYVGLEVPTAIQIGCSCKTEKSRDLNWLESKVHRGELGA</sequence>